<gene>
    <name evidence="7" type="ORF">HMPREF9193_00918</name>
</gene>
<dbReference type="Pfam" id="PF04101">
    <property type="entry name" value="Glyco_tran_28_C"/>
    <property type="match status" value="1"/>
</dbReference>
<dbReference type="RefSeq" id="WP_021687133.1">
    <property type="nucleotide sequence ID" value="NZ_KI260564.1"/>
</dbReference>
<comment type="caution">
    <text evidence="7">The sequence shown here is derived from an EMBL/GenBank/DDBJ whole genome shotgun (WGS) entry which is preliminary data.</text>
</comment>
<feature type="domain" description="Glycosyl transferase family 28 C-terminal" evidence="5">
    <location>
        <begin position="213"/>
        <end position="332"/>
    </location>
</feature>
<evidence type="ECO:0000256" key="1">
    <source>
        <dbReference type="ARBA" id="ARBA00004370"/>
    </source>
</evidence>
<keyword evidence="3" id="KW-0328">Glycosyltransferase</keyword>
<dbReference type="InterPro" id="IPR009695">
    <property type="entry name" value="Diacylglyc_glucosyltr_N"/>
</dbReference>
<dbReference type="PANTHER" id="PTHR43025:SF3">
    <property type="entry name" value="MONOGALACTOSYLDIACYLGLYCEROL SYNTHASE 1, CHLOROPLASTIC"/>
    <property type="match status" value="1"/>
</dbReference>
<accession>A0ABN0NZE7</accession>
<keyword evidence="8" id="KW-1185">Reference proteome</keyword>
<dbReference type="SUPFAM" id="SSF53756">
    <property type="entry name" value="UDP-Glycosyltransferase/glycogen phosphorylase"/>
    <property type="match status" value="1"/>
</dbReference>
<comment type="similarity">
    <text evidence="2">Belongs to the glycosyltransferase 28 family.</text>
</comment>
<dbReference type="InterPro" id="IPR050519">
    <property type="entry name" value="Glycosyltransf_28_UgtP"/>
</dbReference>
<sequence length="379" mass="42463">MNMRKFVCLYLNTGGGHKSSANVLKQVLERKYPDASVELLNGFDQKNYLARFFFEKCYQLSCNYVPGAWGLTYDLGMLFWVQRIITMIIAPHTAWYLKKIIKKSQATDVVSFHFALTPSAVTAIRRLGGRLPFTVVVTDPFTVPTAWFYEKNVKYLVFSQRAKDGAVKNCRIPEQNIQVVPFLLNPKFLQPLTHSDEAALRLKHNIPEGKKVVLLAGGGEGLPNAVVIVRHLLKRKADFTILVVCGKDIAAKKMLDVMAQLHPHADLRPMGFISYMDEMVKICDCAVIKAGPATLMEVLVSKKPVIISSYIHGQELGNVQFAVRNNVGWFIRKPEKICNAVCRLLGDSAYLRTVKQKLGTLPISTDVSAVADCIYNRTV</sequence>
<evidence type="ECO:0000256" key="4">
    <source>
        <dbReference type="ARBA" id="ARBA00022679"/>
    </source>
</evidence>
<evidence type="ECO:0000313" key="7">
    <source>
        <dbReference type="EMBL" id="ERJ93449.1"/>
    </source>
</evidence>
<feature type="domain" description="Diacylglycerol glucosyltransferase N-terminal" evidence="6">
    <location>
        <begin position="17"/>
        <end position="178"/>
    </location>
</feature>
<evidence type="ECO:0000256" key="3">
    <source>
        <dbReference type="ARBA" id="ARBA00022676"/>
    </source>
</evidence>
<keyword evidence="4" id="KW-0808">Transferase</keyword>
<protein>
    <recommendedName>
        <fullName evidence="9">Monogalactosyldiacylglycerol synthase protein</fullName>
    </recommendedName>
</protein>
<evidence type="ECO:0000256" key="2">
    <source>
        <dbReference type="ARBA" id="ARBA00006962"/>
    </source>
</evidence>
<comment type="subcellular location">
    <subcellularLocation>
        <location evidence="1">Membrane</location>
    </subcellularLocation>
</comment>
<name>A0ABN0NZE7_TRELE</name>
<dbReference type="Gene3D" id="3.40.50.2000">
    <property type="entry name" value="Glycogen Phosphorylase B"/>
    <property type="match status" value="1"/>
</dbReference>
<organism evidence="7 8">
    <name type="scientific">Treponema lecithinolyticum ATCC 700332</name>
    <dbReference type="NCBI Taxonomy" id="1321815"/>
    <lineage>
        <taxon>Bacteria</taxon>
        <taxon>Pseudomonadati</taxon>
        <taxon>Spirochaetota</taxon>
        <taxon>Spirochaetia</taxon>
        <taxon>Spirochaetales</taxon>
        <taxon>Treponemataceae</taxon>
        <taxon>Treponema</taxon>
    </lineage>
</organism>
<reference evidence="7 8" key="1">
    <citation type="submission" date="2013-08" db="EMBL/GenBank/DDBJ databases">
        <authorList>
            <person name="Weinstock G."/>
            <person name="Sodergren E."/>
            <person name="Wylie T."/>
            <person name="Fulton L."/>
            <person name="Fulton R."/>
            <person name="Fronick C."/>
            <person name="O'Laughlin M."/>
            <person name="Godfrey J."/>
            <person name="Miner T."/>
            <person name="Herter B."/>
            <person name="Appelbaum E."/>
            <person name="Cordes M."/>
            <person name="Lek S."/>
            <person name="Wollam A."/>
            <person name="Pepin K.H."/>
            <person name="Palsikar V.B."/>
            <person name="Mitreva M."/>
            <person name="Wilson R.K."/>
        </authorList>
    </citation>
    <scope>NUCLEOTIDE SEQUENCE [LARGE SCALE GENOMIC DNA]</scope>
    <source>
        <strain evidence="7 8">ATCC 700332</strain>
    </source>
</reference>
<dbReference type="InterPro" id="IPR007235">
    <property type="entry name" value="Glyco_trans_28_C"/>
</dbReference>
<evidence type="ECO:0000313" key="8">
    <source>
        <dbReference type="Proteomes" id="UP000016649"/>
    </source>
</evidence>
<dbReference type="Proteomes" id="UP000016649">
    <property type="component" value="Unassembled WGS sequence"/>
</dbReference>
<evidence type="ECO:0000259" key="6">
    <source>
        <dbReference type="Pfam" id="PF06925"/>
    </source>
</evidence>
<evidence type="ECO:0000259" key="5">
    <source>
        <dbReference type="Pfam" id="PF04101"/>
    </source>
</evidence>
<evidence type="ECO:0008006" key="9">
    <source>
        <dbReference type="Google" id="ProtNLM"/>
    </source>
</evidence>
<dbReference type="PANTHER" id="PTHR43025">
    <property type="entry name" value="MONOGALACTOSYLDIACYLGLYCEROL SYNTHASE"/>
    <property type="match status" value="1"/>
</dbReference>
<dbReference type="Pfam" id="PF06925">
    <property type="entry name" value="MGDG_synth"/>
    <property type="match status" value="1"/>
</dbReference>
<proteinExistence type="inferred from homology"/>
<dbReference type="EMBL" id="AWVH01000025">
    <property type="protein sequence ID" value="ERJ93449.1"/>
    <property type="molecule type" value="Genomic_DNA"/>
</dbReference>